<comment type="caution">
    <text evidence="1">The sequence shown here is derived from an EMBL/GenBank/DDBJ whole genome shotgun (WGS) entry which is preliminary data.</text>
</comment>
<gene>
    <name evidence="1" type="ORF">ATANTOWER_022325</name>
</gene>
<name>A0ABU7BH21_9TELE</name>
<proteinExistence type="predicted"/>
<keyword evidence="2" id="KW-1185">Reference proteome</keyword>
<protein>
    <submittedName>
        <fullName evidence="1">Uncharacterized protein</fullName>
    </submittedName>
</protein>
<sequence>MNDMKSCKAFVRPVGALKLMQSQIIINDEVNCSKNVIHLCLDSISQKTMLLSCKQPPVVLMKACCAELQGLANSIIPSSRSYSLKGDESIICIYSLCSASSCRAHCTEIQ</sequence>
<evidence type="ECO:0000313" key="2">
    <source>
        <dbReference type="Proteomes" id="UP001345963"/>
    </source>
</evidence>
<dbReference type="Proteomes" id="UP001345963">
    <property type="component" value="Unassembled WGS sequence"/>
</dbReference>
<accession>A0ABU7BH21</accession>
<organism evidence="1 2">
    <name type="scientific">Ataeniobius toweri</name>
    <dbReference type="NCBI Taxonomy" id="208326"/>
    <lineage>
        <taxon>Eukaryota</taxon>
        <taxon>Metazoa</taxon>
        <taxon>Chordata</taxon>
        <taxon>Craniata</taxon>
        <taxon>Vertebrata</taxon>
        <taxon>Euteleostomi</taxon>
        <taxon>Actinopterygii</taxon>
        <taxon>Neopterygii</taxon>
        <taxon>Teleostei</taxon>
        <taxon>Neoteleostei</taxon>
        <taxon>Acanthomorphata</taxon>
        <taxon>Ovalentaria</taxon>
        <taxon>Atherinomorphae</taxon>
        <taxon>Cyprinodontiformes</taxon>
        <taxon>Goodeidae</taxon>
        <taxon>Ataeniobius</taxon>
    </lineage>
</organism>
<reference evidence="1 2" key="1">
    <citation type="submission" date="2021-07" db="EMBL/GenBank/DDBJ databases">
        <authorList>
            <person name="Palmer J.M."/>
        </authorList>
    </citation>
    <scope>NUCLEOTIDE SEQUENCE [LARGE SCALE GENOMIC DNA]</scope>
    <source>
        <strain evidence="1 2">AT_MEX2019</strain>
        <tissue evidence="1">Muscle</tissue>
    </source>
</reference>
<dbReference type="EMBL" id="JAHUTI010054037">
    <property type="protein sequence ID" value="MED6249957.1"/>
    <property type="molecule type" value="Genomic_DNA"/>
</dbReference>
<evidence type="ECO:0000313" key="1">
    <source>
        <dbReference type="EMBL" id="MED6249957.1"/>
    </source>
</evidence>